<dbReference type="Gene3D" id="1.25.40.10">
    <property type="entry name" value="Tetratricopeptide repeat domain"/>
    <property type="match status" value="1"/>
</dbReference>
<dbReference type="GO" id="GO:0042826">
    <property type="term" value="F:histone deacetylase binding"/>
    <property type="evidence" value="ECO:0007669"/>
    <property type="project" value="TreeGrafter"/>
</dbReference>
<keyword evidence="3" id="KW-0949">S-adenosyl-L-methionine</keyword>
<evidence type="ECO:0000256" key="5">
    <source>
        <dbReference type="ARBA" id="ARBA00022771"/>
    </source>
</evidence>
<evidence type="ECO:0000256" key="1">
    <source>
        <dbReference type="ARBA" id="ARBA00022603"/>
    </source>
</evidence>
<dbReference type="GO" id="GO:0005737">
    <property type="term" value="C:cytoplasm"/>
    <property type="evidence" value="ECO:0007669"/>
    <property type="project" value="TreeGrafter"/>
</dbReference>
<evidence type="ECO:0000256" key="4">
    <source>
        <dbReference type="ARBA" id="ARBA00022723"/>
    </source>
</evidence>
<dbReference type="EMBL" id="OZ035833">
    <property type="protein sequence ID" value="CAL1573128.1"/>
    <property type="molecule type" value="Genomic_DNA"/>
</dbReference>
<evidence type="ECO:0000256" key="6">
    <source>
        <dbReference type="ARBA" id="ARBA00022833"/>
    </source>
</evidence>
<dbReference type="Gene3D" id="6.10.140.2220">
    <property type="match status" value="1"/>
</dbReference>
<evidence type="ECO:0000313" key="11">
    <source>
        <dbReference type="Proteomes" id="UP001497482"/>
    </source>
</evidence>
<feature type="region of interest" description="Disordered" evidence="8">
    <location>
        <begin position="39"/>
        <end position="62"/>
    </location>
</feature>
<accession>A0AAV2JA89</accession>
<feature type="region of interest" description="Disordered" evidence="8">
    <location>
        <begin position="269"/>
        <end position="299"/>
    </location>
</feature>
<evidence type="ECO:0000256" key="7">
    <source>
        <dbReference type="PROSITE-ProRule" id="PRU00134"/>
    </source>
</evidence>
<dbReference type="InterPro" id="IPR052097">
    <property type="entry name" value="SET-MYND_domain_protein"/>
</dbReference>
<feature type="domain" description="MYND-type" evidence="9">
    <location>
        <begin position="127"/>
        <end position="166"/>
    </location>
</feature>
<dbReference type="SUPFAM" id="SSF144232">
    <property type="entry name" value="HIT/MYND zinc finger-like"/>
    <property type="match status" value="1"/>
</dbReference>
<dbReference type="Proteomes" id="UP001497482">
    <property type="component" value="Chromosome 11"/>
</dbReference>
<name>A0AAV2JA89_KNICA</name>
<protein>
    <recommendedName>
        <fullName evidence="9">MYND-type domain-containing protein</fullName>
    </recommendedName>
</protein>
<keyword evidence="11" id="KW-1185">Reference proteome</keyword>
<evidence type="ECO:0000313" key="10">
    <source>
        <dbReference type="EMBL" id="CAL1573128.1"/>
    </source>
</evidence>
<evidence type="ECO:0000256" key="8">
    <source>
        <dbReference type="SAM" id="MobiDB-lite"/>
    </source>
</evidence>
<dbReference type="InterPro" id="IPR002893">
    <property type="entry name" value="Znf_MYND"/>
</dbReference>
<reference evidence="10 11" key="1">
    <citation type="submission" date="2024-04" db="EMBL/GenBank/DDBJ databases">
        <authorList>
            <person name="Waldvogel A.-M."/>
            <person name="Schoenle A."/>
        </authorList>
    </citation>
    <scope>NUCLEOTIDE SEQUENCE [LARGE SCALE GENOMIC DNA]</scope>
</reference>
<evidence type="ECO:0000256" key="2">
    <source>
        <dbReference type="ARBA" id="ARBA00022679"/>
    </source>
</evidence>
<dbReference type="PROSITE" id="PS50865">
    <property type="entry name" value="ZF_MYND_2"/>
    <property type="match status" value="1"/>
</dbReference>
<sequence length="399" mass="43194">MELSLVESLRDIDVALKSGYPSHLSHKLQDRRALCVRRTATDQEAKADHPSPNHNAPAGDGRQAGERFSLGICPQAAVGFTVETGRHLVAREGIAAGDVVLFDRPYSLVLIPGADEEQTFGREHGFCHRCLAKTLHLIPCECCSYSRYCSEACQKEAWSEHHSRECHLSGDLVPMGVLTQLAVRVTLKAGIKNIQMARQQEPCSGGECAGASNYRRANVAGPSHADDSYLSVYHLMHHSSQHSVGLRFLAAVTVATFCLKLGAATGTGSRGLLPRPPGETGQSGERSEERQQGEGEDSEQWLMGSAALRHLLQLRCNAQAITLLQDTGDWGNASVHLERSATAISSQFGADSIELARQLFKLTQLHFNGVREVLRQKETGAAVVRALELTIINTTGSGA</sequence>
<dbReference type="PANTHER" id="PTHR46165">
    <property type="entry name" value="SET AND MYND DOMAIN-CONTAINING PROTEIN 4"/>
    <property type="match status" value="1"/>
</dbReference>
<keyword evidence="5 7" id="KW-0863">Zinc-finger</keyword>
<dbReference type="GO" id="GO:0008270">
    <property type="term" value="F:zinc ion binding"/>
    <property type="evidence" value="ECO:0007669"/>
    <property type="project" value="UniProtKB-KW"/>
</dbReference>
<evidence type="ECO:0000256" key="3">
    <source>
        <dbReference type="ARBA" id="ARBA00022691"/>
    </source>
</evidence>
<evidence type="ECO:0000259" key="9">
    <source>
        <dbReference type="PROSITE" id="PS50865"/>
    </source>
</evidence>
<dbReference type="PANTHER" id="PTHR46165:SF2">
    <property type="entry name" value="SET AND MYND DOMAIN-CONTAINING PROTEIN 4"/>
    <property type="match status" value="1"/>
</dbReference>
<keyword evidence="2" id="KW-0808">Transferase</keyword>
<dbReference type="GO" id="GO:0032259">
    <property type="term" value="P:methylation"/>
    <property type="evidence" value="ECO:0007669"/>
    <property type="project" value="UniProtKB-KW"/>
</dbReference>
<dbReference type="AlphaFoldDB" id="A0AAV2JA89"/>
<proteinExistence type="predicted"/>
<dbReference type="GO" id="GO:0007507">
    <property type="term" value="P:heart development"/>
    <property type="evidence" value="ECO:0007669"/>
    <property type="project" value="TreeGrafter"/>
</dbReference>
<dbReference type="GO" id="GO:0005634">
    <property type="term" value="C:nucleus"/>
    <property type="evidence" value="ECO:0007669"/>
    <property type="project" value="TreeGrafter"/>
</dbReference>
<gene>
    <name evidence="10" type="ORF">KC01_LOCUS5089</name>
</gene>
<dbReference type="Pfam" id="PF01753">
    <property type="entry name" value="zf-MYND"/>
    <property type="match status" value="1"/>
</dbReference>
<feature type="compositionally biased region" description="Basic and acidic residues" evidence="8">
    <location>
        <begin position="39"/>
        <end position="51"/>
    </location>
</feature>
<organism evidence="10 11">
    <name type="scientific">Knipowitschia caucasica</name>
    <name type="common">Caucasian dwarf goby</name>
    <name type="synonym">Pomatoschistus caucasicus</name>
    <dbReference type="NCBI Taxonomy" id="637954"/>
    <lineage>
        <taxon>Eukaryota</taxon>
        <taxon>Metazoa</taxon>
        <taxon>Chordata</taxon>
        <taxon>Craniata</taxon>
        <taxon>Vertebrata</taxon>
        <taxon>Euteleostomi</taxon>
        <taxon>Actinopterygii</taxon>
        <taxon>Neopterygii</taxon>
        <taxon>Teleostei</taxon>
        <taxon>Neoteleostei</taxon>
        <taxon>Acanthomorphata</taxon>
        <taxon>Gobiaria</taxon>
        <taxon>Gobiiformes</taxon>
        <taxon>Gobioidei</taxon>
        <taxon>Gobiidae</taxon>
        <taxon>Gobiinae</taxon>
        <taxon>Knipowitschia</taxon>
    </lineage>
</organism>
<dbReference type="InterPro" id="IPR011990">
    <property type="entry name" value="TPR-like_helical_dom_sf"/>
</dbReference>
<keyword evidence="4" id="KW-0479">Metal-binding</keyword>
<keyword evidence="6" id="KW-0862">Zinc</keyword>
<keyword evidence="1" id="KW-0489">Methyltransferase</keyword>
<dbReference type="GO" id="GO:0008168">
    <property type="term" value="F:methyltransferase activity"/>
    <property type="evidence" value="ECO:0007669"/>
    <property type="project" value="UniProtKB-KW"/>
</dbReference>